<feature type="transmembrane region" description="Helical" evidence="1">
    <location>
        <begin position="126"/>
        <end position="148"/>
    </location>
</feature>
<dbReference type="EMBL" id="CP095005">
    <property type="protein sequence ID" value="UOO94899.1"/>
    <property type="molecule type" value="Genomic_DNA"/>
</dbReference>
<dbReference type="Proteomes" id="UP001500962">
    <property type="component" value="Unassembled WGS sequence"/>
</dbReference>
<feature type="transmembrane region" description="Helical" evidence="1">
    <location>
        <begin position="49"/>
        <end position="67"/>
    </location>
</feature>
<feature type="transmembrane region" description="Helical" evidence="1">
    <location>
        <begin position="99"/>
        <end position="120"/>
    </location>
</feature>
<reference evidence="2" key="3">
    <citation type="submission" date="2023-12" db="EMBL/GenBank/DDBJ databases">
        <authorList>
            <person name="Sun Q."/>
            <person name="Inoue M."/>
        </authorList>
    </citation>
    <scope>NUCLEOTIDE SEQUENCE</scope>
    <source>
        <strain evidence="2">JCM 12289</strain>
    </source>
</reference>
<name>A0AAV3SG20_HALDO</name>
<evidence type="ECO:0000313" key="3">
    <source>
        <dbReference type="EMBL" id="UOO94899.1"/>
    </source>
</evidence>
<feature type="transmembrane region" description="Helical" evidence="1">
    <location>
        <begin position="73"/>
        <end position="92"/>
    </location>
</feature>
<dbReference type="RefSeq" id="WP_244701682.1">
    <property type="nucleotide sequence ID" value="NZ_BAAADN010000026.1"/>
</dbReference>
<dbReference type="KEGG" id="hdo:MUK72_13120"/>
<accession>A0AAV3SG20</accession>
<dbReference type="GeneID" id="71762806"/>
<evidence type="ECO:0008006" key="6">
    <source>
        <dbReference type="Google" id="ProtNLM"/>
    </source>
</evidence>
<proteinExistence type="predicted"/>
<evidence type="ECO:0000313" key="5">
    <source>
        <dbReference type="Proteomes" id="UP001500962"/>
    </source>
</evidence>
<keyword evidence="1" id="KW-0472">Membrane</keyword>
<gene>
    <name evidence="2" type="ORF">GCM10008985_16920</name>
    <name evidence="3" type="ORF">MUK72_13120</name>
</gene>
<keyword evidence="1" id="KW-1133">Transmembrane helix</keyword>
<dbReference type="AlphaFoldDB" id="A0AAV3SG20"/>
<evidence type="ECO:0000313" key="2">
    <source>
        <dbReference type="EMBL" id="GAA0461048.1"/>
    </source>
</evidence>
<evidence type="ECO:0000256" key="1">
    <source>
        <dbReference type="SAM" id="Phobius"/>
    </source>
</evidence>
<protein>
    <recommendedName>
        <fullName evidence="6">DUF456 domain-containing protein</fullName>
    </recommendedName>
</protein>
<sequence>MADRAGEQTTTRDTDELLAEVETTAEAVDDEPATASDGPTLRERAGDVFSVRTFVVALALTAVGVALGGLVPILGAILRYVGVFLATFALGAASERRHYVEAGLAGALVPALGTLLDYFALTIGGVGAPVIAVAAGVGLLAGLVGHYFGRDLRDGLTREL</sequence>
<organism evidence="2 5">
    <name type="scientific">Halococcus dombrowskii</name>
    <dbReference type="NCBI Taxonomy" id="179637"/>
    <lineage>
        <taxon>Archaea</taxon>
        <taxon>Methanobacteriati</taxon>
        <taxon>Methanobacteriota</taxon>
        <taxon>Stenosarchaea group</taxon>
        <taxon>Halobacteria</taxon>
        <taxon>Halobacteriales</taxon>
        <taxon>Halococcaceae</taxon>
        <taxon>Halococcus</taxon>
    </lineage>
</organism>
<dbReference type="Proteomes" id="UP000830542">
    <property type="component" value="Chromosome"/>
</dbReference>
<keyword evidence="4" id="KW-1185">Reference proteome</keyword>
<reference evidence="3" key="2">
    <citation type="submission" date="2022-04" db="EMBL/GenBank/DDBJ databases">
        <title>Sequencing and genomic assembly of Halococcus dombrowskii.</title>
        <authorList>
            <person name="Lim S.W."/>
            <person name="MacLea K.S."/>
        </authorList>
    </citation>
    <scope>NUCLEOTIDE SEQUENCE</scope>
    <source>
        <strain evidence="3">H4</strain>
    </source>
</reference>
<keyword evidence="1" id="KW-0812">Transmembrane</keyword>
<dbReference type="EMBL" id="BAAADN010000026">
    <property type="protein sequence ID" value="GAA0461048.1"/>
    <property type="molecule type" value="Genomic_DNA"/>
</dbReference>
<evidence type="ECO:0000313" key="4">
    <source>
        <dbReference type="Proteomes" id="UP000830542"/>
    </source>
</evidence>
<reference evidence="2" key="1">
    <citation type="journal article" date="2014" name="Int. J. Syst. Evol. Microbiol.">
        <title>Complete genome sequence of Corynebacterium casei LMG S-19264T (=DSM 44701T), isolated from a smear-ripened cheese.</title>
        <authorList>
            <consortium name="US DOE Joint Genome Institute (JGI-PGF)"/>
            <person name="Walter F."/>
            <person name="Albersmeier A."/>
            <person name="Kalinowski J."/>
            <person name="Ruckert C."/>
        </authorList>
    </citation>
    <scope>NUCLEOTIDE SEQUENCE</scope>
    <source>
        <strain evidence="2">JCM 12289</strain>
    </source>
</reference>